<keyword evidence="2" id="KW-1185">Reference proteome</keyword>
<dbReference type="EMBL" id="LXPE01000021">
    <property type="protein sequence ID" value="OBA26216.1"/>
    <property type="molecule type" value="Genomic_DNA"/>
</dbReference>
<dbReference type="AlphaFoldDB" id="A0A1B7TBV0"/>
<accession>A0A1B7TBV0</accession>
<dbReference type="OrthoDB" id="3972043at2759"/>
<evidence type="ECO:0000313" key="2">
    <source>
        <dbReference type="Proteomes" id="UP000092321"/>
    </source>
</evidence>
<reference evidence="2" key="1">
    <citation type="journal article" date="2016" name="Proc. Natl. Acad. Sci. U.S.A.">
        <title>Comparative genomics of biotechnologically important yeasts.</title>
        <authorList>
            <person name="Riley R."/>
            <person name="Haridas S."/>
            <person name="Wolfe K.H."/>
            <person name="Lopes M.R."/>
            <person name="Hittinger C.T."/>
            <person name="Goeker M."/>
            <person name="Salamov A.A."/>
            <person name="Wisecaver J.H."/>
            <person name="Long T.M."/>
            <person name="Calvey C.H."/>
            <person name="Aerts A.L."/>
            <person name="Barry K.W."/>
            <person name="Choi C."/>
            <person name="Clum A."/>
            <person name="Coughlan A.Y."/>
            <person name="Deshpande S."/>
            <person name="Douglass A.P."/>
            <person name="Hanson S.J."/>
            <person name="Klenk H.-P."/>
            <person name="LaButti K.M."/>
            <person name="Lapidus A."/>
            <person name="Lindquist E.A."/>
            <person name="Lipzen A.M."/>
            <person name="Meier-Kolthoff J.P."/>
            <person name="Ohm R.A."/>
            <person name="Otillar R.P."/>
            <person name="Pangilinan J.L."/>
            <person name="Peng Y."/>
            <person name="Rokas A."/>
            <person name="Rosa C.A."/>
            <person name="Scheuner C."/>
            <person name="Sibirny A.A."/>
            <person name="Slot J.C."/>
            <person name="Stielow J.B."/>
            <person name="Sun H."/>
            <person name="Kurtzman C.P."/>
            <person name="Blackwell M."/>
            <person name="Grigoriev I.V."/>
            <person name="Jeffries T.W."/>
        </authorList>
    </citation>
    <scope>NUCLEOTIDE SEQUENCE [LARGE SCALE GENOMIC DNA]</scope>
    <source>
        <strain evidence="2">NRRL Y-1626</strain>
    </source>
</reference>
<sequence>MSDISAYIKKIEQDVYNYNKINKITKDHYILLLDYILPNYLDVLEPNKNNDEDIDVRALLFNWYDKYDSNIESIIPQKLEFAIASFLPLHIGSYVYLRVLKFFNNNEDLLQIVEIICEKYEIDPTDSTYIEGLILPFIEYTNINSSSGTYQKDSLFWFSDKSNYSNVVNDILLLAVKHDHKSEGIFKNILVMYTNFYRNIDYDKQIINHFLIKNSKLIKFNFFSNLMKTKKYKEMVLNFIIKNMDNLHLTLADVNFLIGNGDDDLSFSNDLKLFNLDISISKFRKEYLPILNLLKTKDIVRAHNFLKKGSVQLKEFNNLIETRPEMFNNYQTSLIDVFNRIPKDYVLKKLINVTDNNDPSIFSKEMVINKFWVNFKQANTTSRTNRFLIICEDIALNNLSDVDNFINLINIVHLFPIHFKPSSILSSDNDSLISILIKEQKFNVIDTFNIIKKLNLVLERGDNDNDEYLLLRCQSEYINSSTDDNIEYLESTMNDFVDLLKEFKEYRCIFALDKSFDKLWQRLIEYVRNNAQNQELFDKLVTLVPVTPNNTKYLKQLLL</sequence>
<proteinExistence type="predicted"/>
<gene>
    <name evidence="1" type="ORF">HANVADRAFT_53286</name>
</gene>
<protein>
    <submittedName>
        <fullName evidence="1">Uncharacterized protein</fullName>
    </submittedName>
</protein>
<evidence type="ECO:0000313" key="1">
    <source>
        <dbReference type="EMBL" id="OBA26216.1"/>
    </source>
</evidence>
<dbReference type="Proteomes" id="UP000092321">
    <property type="component" value="Unassembled WGS sequence"/>
</dbReference>
<organism evidence="1 2">
    <name type="scientific">Hanseniaspora valbyensis NRRL Y-1626</name>
    <dbReference type="NCBI Taxonomy" id="766949"/>
    <lineage>
        <taxon>Eukaryota</taxon>
        <taxon>Fungi</taxon>
        <taxon>Dikarya</taxon>
        <taxon>Ascomycota</taxon>
        <taxon>Saccharomycotina</taxon>
        <taxon>Saccharomycetes</taxon>
        <taxon>Saccharomycodales</taxon>
        <taxon>Saccharomycodaceae</taxon>
        <taxon>Hanseniaspora</taxon>
    </lineage>
</organism>
<comment type="caution">
    <text evidence="1">The sequence shown here is derived from an EMBL/GenBank/DDBJ whole genome shotgun (WGS) entry which is preliminary data.</text>
</comment>
<name>A0A1B7TBV0_9ASCO</name>